<dbReference type="Proteomes" id="UP000318571">
    <property type="component" value="Chromosome 5"/>
</dbReference>
<dbReference type="OMA" id="PAMAVIM"/>
<name>A0A553PFF7_TIGCA</name>
<evidence type="ECO:0000259" key="4">
    <source>
        <dbReference type="PROSITE" id="PS51857"/>
    </source>
</evidence>
<dbReference type="SUPFAM" id="SSF50249">
    <property type="entry name" value="Nucleic acid-binding proteins"/>
    <property type="match status" value="1"/>
</dbReference>
<protein>
    <recommendedName>
        <fullName evidence="4">CSD domain-containing protein</fullName>
    </recommendedName>
</protein>
<dbReference type="PROSITE" id="PS51857">
    <property type="entry name" value="CSD_2"/>
    <property type="match status" value="1"/>
</dbReference>
<dbReference type="GO" id="GO:0005737">
    <property type="term" value="C:cytoplasm"/>
    <property type="evidence" value="ECO:0007669"/>
    <property type="project" value="UniProtKB-SubCell"/>
</dbReference>
<proteinExistence type="predicted"/>
<organism evidence="5 6">
    <name type="scientific">Tigriopus californicus</name>
    <name type="common">Marine copepod</name>
    <dbReference type="NCBI Taxonomy" id="6832"/>
    <lineage>
        <taxon>Eukaryota</taxon>
        <taxon>Metazoa</taxon>
        <taxon>Ecdysozoa</taxon>
        <taxon>Arthropoda</taxon>
        <taxon>Crustacea</taxon>
        <taxon>Multicrustacea</taxon>
        <taxon>Hexanauplia</taxon>
        <taxon>Copepoda</taxon>
        <taxon>Harpacticoida</taxon>
        <taxon>Harpacticidae</taxon>
        <taxon>Tigriopus</taxon>
    </lineage>
</organism>
<gene>
    <name evidence="5" type="ORF">TCAL_04061</name>
</gene>
<evidence type="ECO:0000256" key="2">
    <source>
        <dbReference type="ARBA" id="ARBA00022490"/>
    </source>
</evidence>
<dbReference type="SMART" id="SM00357">
    <property type="entry name" value="CSP"/>
    <property type="match status" value="1"/>
</dbReference>
<dbReference type="GO" id="GO:0005634">
    <property type="term" value="C:nucleus"/>
    <property type="evidence" value="ECO:0007669"/>
    <property type="project" value="TreeGrafter"/>
</dbReference>
<dbReference type="InterPro" id="IPR011129">
    <property type="entry name" value="CSD"/>
</dbReference>
<dbReference type="GO" id="GO:0003729">
    <property type="term" value="F:mRNA binding"/>
    <property type="evidence" value="ECO:0007669"/>
    <property type="project" value="TreeGrafter"/>
</dbReference>
<dbReference type="InterPro" id="IPR012340">
    <property type="entry name" value="NA-bd_OB-fold"/>
</dbReference>
<feature type="domain" description="CSD" evidence="4">
    <location>
        <begin position="18"/>
        <end position="83"/>
    </location>
</feature>
<dbReference type="Gene3D" id="2.40.50.140">
    <property type="entry name" value="Nucleic acid-binding proteins"/>
    <property type="match status" value="1"/>
</dbReference>
<dbReference type="STRING" id="6832.A0A553PFF7"/>
<dbReference type="AlphaFoldDB" id="A0A553PFF7"/>
<evidence type="ECO:0000313" key="6">
    <source>
        <dbReference type="Proteomes" id="UP000318571"/>
    </source>
</evidence>
<sequence>ADQSDSENPTAATSEEKWLPGKCKWFNVAKGWGFVVSEDGEHEVFVHQSALQMTGFRSLGDEEEIEYQATQSDKGLEATAVRAKGGGDCQGSHRRPGAKKKLRKVR</sequence>
<dbReference type="Pfam" id="PF00313">
    <property type="entry name" value="CSD"/>
    <property type="match status" value="1"/>
</dbReference>
<keyword evidence="2" id="KW-0963">Cytoplasm</keyword>
<comment type="caution">
    <text evidence="5">The sequence shown here is derived from an EMBL/GenBank/DDBJ whole genome shotgun (WGS) entry which is preliminary data.</text>
</comment>
<dbReference type="PRINTS" id="PR00050">
    <property type="entry name" value="COLDSHOCK"/>
</dbReference>
<reference evidence="5 6" key="1">
    <citation type="journal article" date="2018" name="Nat. Ecol. Evol.">
        <title>Genomic signatures of mitonuclear coevolution across populations of Tigriopus californicus.</title>
        <authorList>
            <person name="Barreto F.S."/>
            <person name="Watson E.T."/>
            <person name="Lima T.G."/>
            <person name="Willett C.S."/>
            <person name="Edmands S."/>
            <person name="Li W."/>
            <person name="Burton R.S."/>
        </authorList>
    </citation>
    <scope>NUCLEOTIDE SEQUENCE [LARGE SCALE GENOMIC DNA]</scope>
    <source>
        <strain evidence="5 6">San Diego</strain>
    </source>
</reference>
<evidence type="ECO:0000256" key="1">
    <source>
        <dbReference type="ARBA" id="ARBA00004496"/>
    </source>
</evidence>
<dbReference type="EMBL" id="VCGU01000004">
    <property type="protein sequence ID" value="TRY76404.1"/>
    <property type="molecule type" value="Genomic_DNA"/>
</dbReference>
<evidence type="ECO:0000313" key="5">
    <source>
        <dbReference type="EMBL" id="TRY76404.1"/>
    </source>
</evidence>
<dbReference type="InterPro" id="IPR051373">
    <property type="entry name" value="Lin-28_RNA-binding"/>
</dbReference>
<feature type="region of interest" description="Disordered" evidence="3">
    <location>
        <begin position="81"/>
        <end position="106"/>
    </location>
</feature>
<dbReference type="CDD" id="cd04458">
    <property type="entry name" value="CSP_CDS"/>
    <property type="match status" value="1"/>
</dbReference>
<evidence type="ECO:0000256" key="3">
    <source>
        <dbReference type="SAM" id="MobiDB-lite"/>
    </source>
</evidence>
<dbReference type="PANTHER" id="PTHR46109">
    <property type="entry name" value="PROTEIN LIN-28"/>
    <property type="match status" value="1"/>
</dbReference>
<feature type="non-terminal residue" evidence="5">
    <location>
        <position position="1"/>
    </location>
</feature>
<dbReference type="PANTHER" id="PTHR46109:SF1">
    <property type="entry name" value="PROTEIN LIN-28 HOMOLOG"/>
    <property type="match status" value="1"/>
</dbReference>
<dbReference type="GO" id="GO:0031054">
    <property type="term" value="P:pre-miRNA processing"/>
    <property type="evidence" value="ECO:0007669"/>
    <property type="project" value="TreeGrafter"/>
</dbReference>
<comment type="subcellular location">
    <subcellularLocation>
        <location evidence="1">Cytoplasm</location>
    </subcellularLocation>
</comment>
<feature type="compositionally biased region" description="Basic residues" evidence="3">
    <location>
        <begin position="92"/>
        <end position="106"/>
    </location>
</feature>
<accession>A0A553PFF7</accession>
<keyword evidence="6" id="KW-1185">Reference proteome</keyword>
<dbReference type="InterPro" id="IPR002059">
    <property type="entry name" value="CSP_DNA-bd"/>
</dbReference>